<protein>
    <submittedName>
        <fullName evidence="4">Uncharacterized protein</fullName>
    </submittedName>
</protein>
<evidence type="ECO:0000256" key="3">
    <source>
        <dbReference type="ARBA" id="ARBA00023163"/>
    </source>
</evidence>
<dbReference type="Proteomes" id="UP000029228">
    <property type="component" value="Unassembled WGS sequence"/>
</dbReference>
<comment type="caution">
    <text evidence="4">The sequence shown here is derived from an EMBL/GenBank/DDBJ whole genome shotgun (WGS) entry which is preliminary data.</text>
</comment>
<name>A0A090S4B9_9VIBR</name>
<evidence type="ECO:0000256" key="1">
    <source>
        <dbReference type="ARBA" id="ARBA00023015"/>
    </source>
</evidence>
<evidence type="ECO:0000313" key="5">
    <source>
        <dbReference type="Proteomes" id="UP000029228"/>
    </source>
</evidence>
<keyword evidence="2" id="KW-0238">DNA-binding</keyword>
<dbReference type="EMBL" id="BBMR01000008">
    <property type="protein sequence ID" value="GAL21359.1"/>
    <property type="molecule type" value="Genomic_DNA"/>
</dbReference>
<reference evidence="4 5" key="1">
    <citation type="submission" date="2014-09" db="EMBL/GenBank/DDBJ databases">
        <title>Vibrio maritimus JCM 19235. (C45) whole genome shotgun sequence.</title>
        <authorList>
            <person name="Sawabe T."/>
            <person name="Meirelles P."/>
            <person name="Nakanishi M."/>
            <person name="Sayaka M."/>
            <person name="Hattori M."/>
            <person name="Ohkuma M."/>
        </authorList>
    </citation>
    <scope>NUCLEOTIDE SEQUENCE [LARGE SCALE GENOMIC DNA]</scope>
    <source>
        <strain evidence="5">JCM19235</strain>
    </source>
</reference>
<keyword evidence="3" id="KW-0804">Transcription</keyword>
<proteinExistence type="predicted"/>
<evidence type="ECO:0000313" key="4">
    <source>
        <dbReference type="EMBL" id="GAL21359.1"/>
    </source>
</evidence>
<accession>A0A090S4B9</accession>
<evidence type="ECO:0000256" key="2">
    <source>
        <dbReference type="ARBA" id="ARBA00023125"/>
    </source>
</evidence>
<gene>
    <name evidence="4" type="ORF">JCM19235_4841</name>
</gene>
<dbReference type="Gene3D" id="1.20.120.530">
    <property type="entry name" value="GntR ligand-binding domain-like"/>
    <property type="match status" value="1"/>
</dbReference>
<keyword evidence="1" id="KW-0805">Transcription regulation</keyword>
<keyword evidence="5" id="KW-1185">Reference proteome</keyword>
<dbReference type="GO" id="GO:0003677">
    <property type="term" value="F:DNA binding"/>
    <property type="evidence" value="ECO:0007669"/>
    <property type="project" value="UniProtKB-KW"/>
</dbReference>
<dbReference type="AlphaFoldDB" id="A0A090S4B9"/>
<organism evidence="4 5">
    <name type="scientific">Vibrio maritimus</name>
    <dbReference type="NCBI Taxonomy" id="990268"/>
    <lineage>
        <taxon>Bacteria</taxon>
        <taxon>Pseudomonadati</taxon>
        <taxon>Pseudomonadota</taxon>
        <taxon>Gammaproteobacteria</taxon>
        <taxon>Vibrionales</taxon>
        <taxon>Vibrionaceae</taxon>
        <taxon>Vibrio</taxon>
    </lineage>
</organism>
<dbReference type="InterPro" id="IPR008920">
    <property type="entry name" value="TF_FadR/GntR_C"/>
</dbReference>
<sequence>MLDFFNDIIRQVKRYRRVSLSHSPKPFAELFNLEEHEKMMKLTLDKDLDGARQQLTQYLTDMMKDIESTVNEIEMK</sequence>